<comment type="caution">
    <text evidence="9">The sequence shown here is derived from an EMBL/GenBank/DDBJ whole genome shotgun (WGS) entry which is preliminary data.</text>
</comment>
<evidence type="ECO:0000256" key="4">
    <source>
        <dbReference type="ARBA" id="ARBA00022833"/>
    </source>
</evidence>
<reference evidence="9" key="1">
    <citation type="submission" date="2021-06" db="EMBL/GenBank/DDBJ databases">
        <authorList>
            <person name="Hodson N. C."/>
            <person name="Mongue J. A."/>
            <person name="Jaron S. K."/>
        </authorList>
    </citation>
    <scope>NUCLEOTIDE SEQUENCE</scope>
</reference>
<feature type="non-terminal residue" evidence="9">
    <location>
        <position position="133"/>
    </location>
</feature>
<evidence type="ECO:0000256" key="2">
    <source>
        <dbReference type="ARBA" id="ARBA00022723"/>
    </source>
</evidence>
<evidence type="ECO:0000256" key="6">
    <source>
        <dbReference type="ARBA" id="ARBA00023242"/>
    </source>
</evidence>
<keyword evidence="10" id="KW-1185">Reference proteome</keyword>
<dbReference type="EMBL" id="CAJVCH010546549">
    <property type="protein sequence ID" value="CAG7828205.1"/>
    <property type="molecule type" value="Genomic_DNA"/>
</dbReference>
<dbReference type="Proteomes" id="UP000708208">
    <property type="component" value="Unassembled WGS sequence"/>
</dbReference>
<evidence type="ECO:0000313" key="10">
    <source>
        <dbReference type="Proteomes" id="UP000708208"/>
    </source>
</evidence>
<evidence type="ECO:0000256" key="7">
    <source>
        <dbReference type="SAM" id="MobiDB-lite"/>
    </source>
</evidence>
<dbReference type="GO" id="GO:0001227">
    <property type="term" value="F:DNA-binding transcription repressor activity, RNA polymerase II-specific"/>
    <property type="evidence" value="ECO:0007669"/>
    <property type="project" value="TreeGrafter"/>
</dbReference>
<dbReference type="Pfam" id="PF01585">
    <property type="entry name" value="G-patch"/>
    <property type="match status" value="1"/>
</dbReference>
<comment type="subcellular location">
    <subcellularLocation>
        <location evidence="1">Nucleus</location>
    </subcellularLocation>
</comment>
<keyword evidence="2" id="KW-0479">Metal-binding</keyword>
<keyword evidence="4" id="KW-0862">Zinc</keyword>
<sequence length="133" mass="14670">MYHDGNASSSSSECSSSSDTDSENSDEGTVSNLMMFQMKATGPLGEWEKYTKGIGSKLMAKMGYVVGTGLGRRGDGRIEPVDAVVLPPGRSLDACMELKEKAGNENIFSVEKRMKRIKRKEAQRVKNEEEKRK</sequence>
<evidence type="ECO:0000256" key="3">
    <source>
        <dbReference type="ARBA" id="ARBA00022771"/>
    </source>
</evidence>
<name>A0A8J2LAI7_9HEXA</name>
<feature type="domain" description="G-patch" evidence="8">
    <location>
        <begin position="51"/>
        <end position="97"/>
    </location>
</feature>
<protein>
    <recommendedName>
        <fullName evidence="8">G-patch domain-containing protein</fullName>
    </recommendedName>
</protein>
<evidence type="ECO:0000259" key="8">
    <source>
        <dbReference type="PROSITE" id="PS50174"/>
    </source>
</evidence>
<dbReference type="PANTHER" id="PTHR46297">
    <property type="entry name" value="ZINC FINGER CCCH-TYPE WITH G PATCH DOMAIN-CONTAINING PROTEIN"/>
    <property type="match status" value="1"/>
</dbReference>
<evidence type="ECO:0000256" key="1">
    <source>
        <dbReference type="ARBA" id="ARBA00004123"/>
    </source>
</evidence>
<dbReference type="PROSITE" id="PS50174">
    <property type="entry name" value="G_PATCH"/>
    <property type="match status" value="1"/>
</dbReference>
<gene>
    <name evidence="9" type="ORF">AFUS01_LOCUS38150</name>
</gene>
<dbReference type="InterPro" id="IPR000467">
    <property type="entry name" value="G_patch_dom"/>
</dbReference>
<dbReference type="GO" id="GO:0000978">
    <property type="term" value="F:RNA polymerase II cis-regulatory region sequence-specific DNA binding"/>
    <property type="evidence" value="ECO:0007669"/>
    <property type="project" value="TreeGrafter"/>
</dbReference>
<keyword evidence="5" id="KW-0238">DNA-binding</keyword>
<evidence type="ECO:0000313" key="9">
    <source>
        <dbReference type="EMBL" id="CAG7828205.1"/>
    </source>
</evidence>
<organism evidence="9 10">
    <name type="scientific">Allacma fusca</name>
    <dbReference type="NCBI Taxonomy" id="39272"/>
    <lineage>
        <taxon>Eukaryota</taxon>
        <taxon>Metazoa</taxon>
        <taxon>Ecdysozoa</taxon>
        <taxon>Arthropoda</taxon>
        <taxon>Hexapoda</taxon>
        <taxon>Collembola</taxon>
        <taxon>Symphypleona</taxon>
        <taxon>Sminthuridae</taxon>
        <taxon>Allacma</taxon>
    </lineage>
</organism>
<feature type="region of interest" description="Disordered" evidence="7">
    <location>
        <begin position="1"/>
        <end position="32"/>
    </location>
</feature>
<keyword evidence="6" id="KW-0539">Nucleus</keyword>
<dbReference type="OrthoDB" id="5842926at2759"/>
<proteinExistence type="predicted"/>
<keyword evidence="3" id="KW-0863">Zinc-finger</keyword>
<feature type="compositionally biased region" description="Low complexity" evidence="7">
    <location>
        <begin position="8"/>
        <end position="19"/>
    </location>
</feature>
<dbReference type="AlphaFoldDB" id="A0A8J2LAI7"/>
<dbReference type="GO" id="GO:0005634">
    <property type="term" value="C:nucleus"/>
    <property type="evidence" value="ECO:0007669"/>
    <property type="project" value="UniProtKB-SubCell"/>
</dbReference>
<evidence type="ECO:0000256" key="5">
    <source>
        <dbReference type="ARBA" id="ARBA00023125"/>
    </source>
</evidence>
<dbReference type="SMART" id="SM00443">
    <property type="entry name" value="G_patch"/>
    <property type="match status" value="1"/>
</dbReference>
<dbReference type="GO" id="GO:0008270">
    <property type="term" value="F:zinc ion binding"/>
    <property type="evidence" value="ECO:0007669"/>
    <property type="project" value="UniProtKB-KW"/>
</dbReference>
<dbReference type="PANTHER" id="PTHR46297:SF1">
    <property type="entry name" value="ZINC FINGER CCCH-TYPE WITH G PATCH DOMAIN-CONTAINING PROTEIN"/>
    <property type="match status" value="1"/>
</dbReference>
<accession>A0A8J2LAI7</accession>